<accession>A0AA94M3Q6</accession>
<sequence>MPCLIRGRGYTDNKESGGCSMGNLVREIRKEVNFSIEEYQQIQNLMEQEGYEQFSPFARGKLLKINHQSSQQLVEWIKYLQHQKVEHIYRDVHEILVLAKSSQSVTMEHLEIILTCVKDLMKEIEISIPLSHSFKGKYMR</sequence>
<dbReference type="Proteomes" id="UP000249013">
    <property type="component" value="Chromosome 1"/>
</dbReference>
<reference evidence="1 2" key="1">
    <citation type="submission" date="2018-06" db="EMBL/GenBank/DDBJ databases">
        <authorList>
            <consortium name="Pathogen Informatics"/>
            <person name="Doyle S."/>
        </authorList>
    </citation>
    <scope>NUCLEOTIDE SEQUENCE [LARGE SCALE GENOMIC DNA]</scope>
    <source>
        <strain evidence="1 2">NCTC13773</strain>
    </source>
</reference>
<name>A0AA94M3Q6_9STRE</name>
<gene>
    <name evidence="1" type="ORF">NCTC13773_01656</name>
</gene>
<proteinExistence type="predicted"/>
<dbReference type="EMBL" id="LS483409">
    <property type="protein sequence ID" value="SQG79840.1"/>
    <property type="molecule type" value="Genomic_DNA"/>
</dbReference>
<evidence type="ECO:0000313" key="2">
    <source>
        <dbReference type="Proteomes" id="UP000249013"/>
    </source>
</evidence>
<dbReference type="NCBIfam" id="NF040666">
    <property type="entry name" value="Tn5252_Orf10"/>
    <property type="match status" value="1"/>
</dbReference>
<evidence type="ECO:0000313" key="1">
    <source>
        <dbReference type="EMBL" id="SQG79840.1"/>
    </source>
</evidence>
<dbReference type="InterPro" id="IPR049845">
    <property type="entry name" value="Tn5252_Orf10-like"/>
</dbReference>
<protein>
    <submittedName>
        <fullName evidence="1">Tn5252, ORF 10 protein</fullName>
    </submittedName>
</protein>
<dbReference type="AlphaFoldDB" id="A0AA94M3Q6"/>
<organism evidence="1 2">
    <name type="scientific">Streptococcus gallolyticus</name>
    <dbReference type="NCBI Taxonomy" id="315405"/>
    <lineage>
        <taxon>Bacteria</taxon>
        <taxon>Bacillati</taxon>
        <taxon>Bacillota</taxon>
        <taxon>Bacilli</taxon>
        <taxon>Lactobacillales</taxon>
        <taxon>Streptococcaceae</taxon>
        <taxon>Streptococcus</taxon>
    </lineage>
</organism>